<dbReference type="PANTHER" id="PTHR43727">
    <property type="entry name" value="DIAMINOPIMELATE DECARBOXYLASE"/>
    <property type="match status" value="1"/>
</dbReference>
<dbReference type="InterPro" id="IPR029066">
    <property type="entry name" value="PLP-binding_barrel"/>
</dbReference>
<name>A0AAN3D5K7_BACO1</name>
<dbReference type="SUPFAM" id="SSF51419">
    <property type="entry name" value="PLP-binding barrel"/>
    <property type="match status" value="1"/>
</dbReference>
<reference evidence="5" key="2">
    <citation type="submission" date="2007-04" db="EMBL/GenBank/DDBJ databases">
        <title>Draft genome sequence of Bacteroides ovatus (ATCC 8483).</title>
        <authorList>
            <person name="Sudarsanam P."/>
            <person name="Ley R."/>
            <person name="Guruge J."/>
            <person name="Turnbaugh P.J."/>
            <person name="Mahowald M."/>
            <person name="Liep D."/>
            <person name="Gordon J."/>
        </authorList>
    </citation>
    <scope>NUCLEOTIDE SEQUENCE [LARGE SCALE GENOMIC DNA]</scope>
    <source>
        <strain evidence="5">ATCC 8483 / DSM 1896 / JCM 5824 / BCRC 10623 / CCUG 4943 / NCTC 11153</strain>
    </source>
</reference>
<evidence type="ECO:0000256" key="1">
    <source>
        <dbReference type="ARBA" id="ARBA00001933"/>
    </source>
</evidence>
<dbReference type="GO" id="GO:0009089">
    <property type="term" value="P:lysine biosynthetic process via diaminopimelate"/>
    <property type="evidence" value="ECO:0007669"/>
    <property type="project" value="TreeGrafter"/>
</dbReference>
<comment type="caution">
    <text evidence="4">The sequence shown here is derived from an EMBL/GenBank/DDBJ whole genome shotgun (WGS) entry which is preliminary data.</text>
</comment>
<protein>
    <submittedName>
        <fullName evidence="4">Pyridoxal-dependent decarboxylase, pyridoxal binding domain protein</fullName>
    </submittedName>
</protein>
<accession>A0AAN3D5K7</accession>
<dbReference type="SUPFAM" id="SSF50621">
    <property type="entry name" value="Alanine racemase C-terminal domain-like"/>
    <property type="match status" value="1"/>
</dbReference>
<proteinExistence type="predicted"/>
<dbReference type="Proteomes" id="UP000005475">
    <property type="component" value="Unassembled WGS sequence"/>
</dbReference>
<dbReference type="GO" id="GO:0008836">
    <property type="term" value="F:diaminopimelate decarboxylase activity"/>
    <property type="evidence" value="ECO:0007669"/>
    <property type="project" value="TreeGrafter"/>
</dbReference>
<dbReference type="RefSeq" id="WP_004299961.1">
    <property type="nucleotide sequence ID" value="NZ_DS264582.1"/>
</dbReference>
<sequence>MQREMQINKTKIAELRKEYGDAFYLLDSGQFRNNFIELKDTFRKIYPNFNIAYSYKTNYTPKFCKIVNELGGYAEVVSEMELEIALRVGVESKRIIWNGPIKNAKKLEEFLVAGGTDNIDSVEELAVVKAIAERHPDKVLNLGIRCNYDVQDGVVSRFGLDVDSEDFQQVLEFVITTKNVHFINFQCHFAKRQIEYWSARAKGMVELIDRIGIIPERLDVGGGLFGKMADSLKAQFKNDIPDYQAYAEATATIFADYFADKNVKPELLIEPGSAVVGDCMKFVGTVKTIKCVRGKWMATVLGSQKNISMSGINPPMEVITMGGEQKEYKDLDFVGFTCIEGDVLYNNYNGKLAHEDAIVISNCGSYSLVMKPPFILPNFPVLDICGEKTEVIKRGEVFDDLFHTFNFD</sequence>
<organism evidence="4 5">
    <name type="scientific">Bacteroides ovatus (strain ATCC 8483 / DSM 1896 / JCM 5824 / BCRC 10623 / CCUG 4943 / NCTC 11153)</name>
    <dbReference type="NCBI Taxonomy" id="411476"/>
    <lineage>
        <taxon>Bacteria</taxon>
        <taxon>Pseudomonadati</taxon>
        <taxon>Bacteroidota</taxon>
        <taxon>Bacteroidia</taxon>
        <taxon>Bacteroidales</taxon>
        <taxon>Bacteroidaceae</taxon>
        <taxon>Bacteroides</taxon>
    </lineage>
</organism>
<comment type="cofactor">
    <cofactor evidence="1">
        <name>pyridoxal 5'-phosphate</name>
        <dbReference type="ChEBI" id="CHEBI:597326"/>
    </cofactor>
</comment>
<gene>
    <name evidence="4" type="ORF">BACOVA_03680</name>
</gene>
<evidence type="ECO:0000313" key="5">
    <source>
        <dbReference type="Proteomes" id="UP000005475"/>
    </source>
</evidence>
<keyword evidence="2" id="KW-0663">Pyridoxal phosphate</keyword>
<dbReference type="AlphaFoldDB" id="A0AAN3D5K7"/>
<evidence type="ECO:0000259" key="3">
    <source>
        <dbReference type="Pfam" id="PF02784"/>
    </source>
</evidence>
<evidence type="ECO:0000313" key="4">
    <source>
        <dbReference type="EMBL" id="EDO10234.1"/>
    </source>
</evidence>
<dbReference type="Gene3D" id="3.20.20.10">
    <property type="entry name" value="Alanine racemase"/>
    <property type="match status" value="1"/>
</dbReference>
<dbReference type="InterPro" id="IPR009006">
    <property type="entry name" value="Ala_racemase/Decarboxylase_C"/>
</dbReference>
<dbReference type="EMBL" id="AAXF02000052">
    <property type="protein sequence ID" value="EDO10234.1"/>
    <property type="molecule type" value="Genomic_DNA"/>
</dbReference>
<dbReference type="PANTHER" id="PTHR43727:SF3">
    <property type="entry name" value="GROUP IV DECARBOXYLASE"/>
    <property type="match status" value="1"/>
</dbReference>
<reference evidence="4 5" key="1">
    <citation type="submission" date="2007-03" db="EMBL/GenBank/DDBJ databases">
        <authorList>
            <person name="Fulton L."/>
            <person name="Clifton S."/>
            <person name="Fulton B."/>
            <person name="Xu J."/>
            <person name="Minx P."/>
            <person name="Pepin K.H."/>
            <person name="Johnson M."/>
            <person name="Thiruvilangam P."/>
            <person name="Bhonagiri V."/>
            <person name="Nash W.E."/>
            <person name="Mardis E.R."/>
            <person name="Wilson R.K."/>
        </authorList>
    </citation>
    <scope>NUCLEOTIDE SEQUENCE [LARGE SCALE GENOMIC DNA]</scope>
    <source>
        <strain evidence="5">ATCC 8483 / DSM 1896 / JCM 5824 / BCRC 10623 / CCUG 4943 / NCTC 11153</strain>
    </source>
</reference>
<feature type="domain" description="Orn/DAP/Arg decarboxylase 2 N-terminal" evidence="3">
    <location>
        <begin position="38"/>
        <end position="276"/>
    </location>
</feature>
<evidence type="ECO:0000256" key="2">
    <source>
        <dbReference type="ARBA" id="ARBA00022898"/>
    </source>
</evidence>
<dbReference type="InterPro" id="IPR022644">
    <property type="entry name" value="De-COase2_N"/>
</dbReference>
<dbReference type="Pfam" id="PF02784">
    <property type="entry name" value="Orn_Arg_deC_N"/>
    <property type="match status" value="1"/>
</dbReference>
<dbReference type="CDD" id="cd06841">
    <property type="entry name" value="PLPDE_III_MccE_like"/>
    <property type="match status" value="1"/>
</dbReference>
<dbReference type="Gene3D" id="2.40.37.10">
    <property type="entry name" value="Lyase, Ornithine Decarboxylase, Chain A, domain 1"/>
    <property type="match status" value="1"/>
</dbReference>